<dbReference type="Gene3D" id="3.50.30.30">
    <property type="match status" value="1"/>
</dbReference>
<evidence type="ECO:0000313" key="4">
    <source>
        <dbReference type="Proteomes" id="UP000001646"/>
    </source>
</evidence>
<dbReference type="Ensembl" id="ENSACAT00000055653.1">
    <property type="protein sequence ID" value="ENSACAP00000026699.1"/>
    <property type="gene ID" value="ENSACAG00000044547.1"/>
</dbReference>
<proteinExistence type="predicted"/>
<dbReference type="Proteomes" id="UP000001646">
    <property type="component" value="Unplaced"/>
</dbReference>
<dbReference type="InterPro" id="IPR003137">
    <property type="entry name" value="PA_domain"/>
</dbReference>
<reference evidence="3" key="2">
    <citation type="submission" date="2025-08" db="UniProtKB">
        <authorList>
            <consortium name="Ensembl"/>
        </authorList>
    </citation>
    <scope>IDENTIFICATION</scope>
</reference>
<dbReference type="SUPFAM" id="SSF52025">
    <property type="entry name" value="PA domain"/>
    <property type="match status" value="1"/>
</dbReference>
<feature type="chain" id="PRO_5032940283" description="PA domain-containing protein" evidence="1">
    <location>
        <begin position="20"/>
        <end position="139"/>
    </location>
</feature>
<keyword evidence="4" id="KW-1185">Reference proteome</keyword>
<reference evidence="3" key="1">
    <citation type="submission" date="2009-12" db="EMBL/GenBank/DDBJ databases">
        <title>The Genome Sequence of Anolis carolinensis (Green Anole Lizard).</title>
        <authorList>
            <consortium name="The Genome Sequencing Platform"/>
            <person name="Di Palma F."/>
            <person name="Alfoldi J."/>
            <person name="Heiman D."/>
            <person name="Young S."/>
            <person name="Grabherr M."/>
            <person name="Johnson J."/>
            <person name="Lander E.S."/>
            <person name="Lindblad-Toh K."/>
        </authorList>
    </citation>
    <scope>NUCLEOTIDE SEQUENCE [LARGE SCALE GENOMIC DNA]</scope>
    <source>
        <strain evidence="3">JBL SC #1</strain>
    </source>
</reference>
<evidence type="ECO:0000313" key="3">
    <source>
        <dbReference type="Ensembl" id="ENSACAP00000026699.1"/>
    </source>
</evidence>
<dbReference type="GeneTree" id="ENSGT00940000163061"/>
<organism evidence="3 4">
    <name type="scientific">Anolis carolinensis</name>
    <name type="common">Green anole</name>
    <name type="synonym">American chameleon</name>
    <dbReference type="NCBI Taxonomy" id="28377"/>
    <lineage>
        <taxon>Eukaryota</taxon>
        <taxon>Metazoa</taxon>
        <taxon>Chordata</taxon>
        <taxon>Craniata</taxon>
        <taxon>Vertebrata</taxon>
        <taxon>Euteleostomi</taxon>
        <taxon>Lepidosauria</taxon>
        <taxon>Squamata</taxon>
        <taxon>Bifurcata</taxon>
        <taxon>Unidentata</taxon>
        <taxon>Episquamata</taxon>
        <taxon>Toxicofera</taxon>
        <taxon>Iguania</taxon>
        <taxon>Dactyloidae</taxon>
        <taxon>Anolis</taxon>
    </lineage>
</organism>
<dbReference type="AlphaFoldDB" id="A0A803SUQ9"/>
<evidence type="ECO:0000259" key="2">
    <source>
        <dbReference type="Pfam" id="PF02225"/>
    </source>
</evidence>
<feature type="domain" description="PA" evidence="2">
    <location>
        <begin position="29"/>
        <end position="86"/>
    </location>
</feature>
<reference evidence="3" key="3">
    <citation type="submission" date="2025-09" db="UniProtKB">
        <authorList>
            <consortium name="Ensembl"/>
        </authorList>
    </citation>
    <scope>IDENTIFICATION</scope>
</reference>
<accession>A0A803SUQ9</accession>
<sequence length="139" mass="15564">CHKGSFKLLLLVTIPACFGPPLSRKGFKGYLVEAVPANACLPIKAPPSSNRSQLGFIALIRRYDCPFGTKVLHAQQAGFQGAIIHNLYSDLLLLCPSSYWDSIFNHQIGVWVSVWTFLSEGNNKVYFYGRCLRMAQQNR</sequence>
<dbReference type="InterPro" id="IPR046450">
    <property type="entry name" value="PA_dom_sf"/>
</dbReference>
<feature type="signal peptide" evidence="1">
    <location>
        <begin position="1"/>
        <end position="19"/>
    </location>
</feature>
<name>A0A803SUQ9_ANOCA</name>
<evidence type="ECO:0000256" key="1">
    <source>
        <dbReference type="SAM" id="SignalP"/>
    </source>
</evidence>
<dbReference type="InParanoid" id="A0A803SUQ9"/>
<dbReference type="Pfam" id="PF02225">
    <property type="entry name" value="PA"/>
    <property type="match status" value="1"/>
</dbReference>
<protein>
    <recommendedName>
        <fullName evidence="2">PA domain-containing protein</fullName>
    </recommendedName>
</protein>
<keyword evidence="1" id="KW-0732">Signal</keyword>